<feature type="region of interest" description="Disordered" evidence="1">
    <location>
        <begin position="66"/>
        <end position="88"/>
    </location>
</feature>
<gene>
    <name evidence="2" type="ORF">AaeL_AAEL013519</name>
</gene>
<sequence length="100" mass="11391">MAVLYHLLRCATVPILTVTDLKQKWGKIAAKTATDLYKATRLMDLCTSMKSVENLSDSTIIEHSLNESTIEESNERSKSSKYRQYTATGEERSQILHHFL</sequence>
<dbReference type="HOGENOM" id="CLU_2308358_0_0_1"/>
<evidence type="ECO:0000256" key="1">
    <source>
        <dbReference type="SAM" id="MobiDB-lite"/>
    </source>
</evidence>
<protein>
    <submittedName>
        <fullName evidence="2">AAEL013519-PA</fullName>
    </submittedName>
</protein>
<dbReference type="PaxDb" id="7159-AAEL013519-PA"/>
<dbReference type="AlphaFoldDB" id="Q16IX2"/>
<evidence type="ECO:0000313" key="3">
    <source>
        <dbReference type="Proteomes" id="UP000682892"/>
    </source>
</evidence>
<organism evidence="2 3">
    <name type="scientific">Aedes aegypti</name>
    <name type="common">Yellowfever mosquito</name>
    <name type="synonym">Culex aegypti</name>
    <dbReference type="NCBI Taxonomy" id="7159"/>
    <lineage>
        <taxon>Eukaryota</taxon>
        <taxon>Metazoa</taxon>
        <taxon>Ecdysozoa</taxon>
        <taxon>Arthropoda</taxon>
        <taxon>Hexapoda</taxon>
        <taxon>Insecta</taxon>
        <taxon>Pterygota</taxon>
        <taxon>Neoptera</taxon>
        <taxon>Endopterygota</taxon>
        <taxon>Diptera</taxon>
        <taxon>Nematocera</taxon>
        <taxon>Culicoidea</taxon>
        <taxon>Culicidae</taxon>
        <taxon>Culicinae</taxon>
        <taxon>Aedini</taxon>
        <taxon>Aedes</taxon>
        <taxon>Stegomyia</taxon>
    </lineage>
</organism>
<dbReference type="EMBL" id="CH478046">
    <property type="protein sequence ID" value="EAT34224.1"/>
    <property type="molecule type" value="Genomic_DNA"/>
</dbReference>
<reference evidence="2" key="2">
    <citation type="journal article" date="2007" name="Science">
        <title>Genome sequence of Aedes aegypti, a major arbovirus vector.</title>
        <authorList>
            <person name="Nene V."/>
            <person name="Wortman J.R."/>
            <person name="Lawson D."/>
            <person name="Haas B."/>
            <person name="Kodira C."/>
            <person name="Tu Z.J."/>
            <person name="Loftus B."/>
            <person name="Xi Z."/>
            <person name="Megy K."/>
            <person name="Grabherr M."/>
            <person name="Ren Q."/>
            <person name="Zdobnov E.M."/>
            <person name="Lobo N.F."/>
            <person name="Campbell K.S."/>
            <person name="Brown S.E."/>
            <person name="Bonaldo M.F."/>
            <person name="Zhu J."/>
            <person name="Sinkins S.P."/>
            <person name="Hogenkamp D.G."/>
            <person name="Amedeo P."/>
            <person name="Arensburger P."/>
            <person name="Atkinson P.W."/>
            <person name="Bidwell S."/>
            <person name="Biedler J."/>
            <person name="Birney E."/>
            <person name="Bruggner R.V."/>
            <person name="Costas J."/>
            <person name="Coy M.R."/>
            <person name="Crabtree J."/>
            <person name="Crawford M."/>
            <person name="Debruyn B."/>
            <person name="Decaprio D."/>
            <person name="Eiglmeier K."/>
            <person name="Eisenstadt E."/>
            <person name="El-Dorry H."/>
            <person name="Gelbart W.M."/>
            <person name="Gomes S.L."/>
            <person name="Hammond M."/>
            <person name="Hannick L.I."/>
            <person name="Hogan J.R."/>
            <person name="Holmes M.H."/>
            <person name="Jaffe D."/>
            <person name="Johnston J.S."/>
            <person name="Kennedy R.C."/>
            <person name="Koo H."/>
            <person name="Kravitz S."/>
            <person name="Kriventseva E.V."/>
            <person name="Kulp D."/>
            <person name="Labutti K."/>
            <person name="Lee E."/>
            <person name="Li S."/>
            <person name="Lovin D.D."/>
            <person name="Mao C."/>
            <person name="Mauceli E."/>
            <person name="Menck C.F."/>
            <person name="Miller J.R."/>
            <person name="Montgomery P."/>
            <person name="Mori A."/>
            <person name="Nascimento A.L."/>
            <person name="Naveira H.F."/>
            <person name="Nusbaum C."/>
            <person name="O'leary S."/>
            <person name="Orvis J."/>
            <person name="Pertea M."/>
            <person name="Quesneville H."/>
            <person name="Reidenbach K.R."/>
            <person name="Rogers Y.H."/>
            <person name="Roth C.W."/>
            <person name="Schneider J.R."/>
            <person name="Schatz M."/>
            <person name="Shumway M."/>
            <person name="Stanke M."/>
            <person name="Stinson E.O."/>
            <person name="Tubio J.M."/>
            <person name="Vanzee J.P."/>
            <person name="Verjovski-Almeida S."/>
            <person name="Werner D."/>
            <person name="White O."/>
            <person name="Wyder S."/>
            <person name="Zeng Q."/>
            <person name="Zhao Q."/>
            <person name="Zhao Y."/>
            <person name="Hill C.A."/>
            <person name="Raikhel A.S."/>
            <person name="Soares M.B."/>
            <person name="Knudson D.L."/>
            <person name="Lee N.H."/>
            <person name="Galagan J."/>
            <person name="Salzberg S.L."/>
            <person name="Paulsen I.T."/>
            <person name="Dimopoulos G."/>
            <person name="Collins F.H."/>
            <person name="Birren B."/>
            <person name="Fraser-Liggett C.M."/>
            <person name="Severson D.W."/>
        </authorList>
    </citation>
    <scope>NUCLEOTIDE SEQUENCE [LARGE SCALE GENOMIC DNA]</scope>
    <source>
        <strain evidence="2">Liverpool</strain>
    </source>
</reference>
<evidence type="ECO:0000313" key="2">
    <source>
        <dbReference type="EMBL" id="EAT34224.1"/>
    </source>
</evidence>
<reference evidence="2" key="1">
    <citation type="submission" date="2005-10" db="EMBL/GenBank/DDBJ databases">
        <authorList>
            <person name="Loftus B.J."/>
            <person name="Nene V.M."/>
            <person name="Hannick L.I."/>
            <person name="Bidwell S."/>
            <person name="Haas B."/>
            <person name="Amedeo P."/>
            <person name="Orvis J."/>
            <person name="Wortman J.R."/>
            <person name="White O.R."/>
            <person name="Salzberg S."/>
            <person name="Shumway M."/>
            <person name="Koo H."/>
            <person name="Zhao Y."/>
            <person name="Holmes M."/>
            <person name="Miller J."/>
            <person name="Schatz M."/>
            <person name="Pop M."/>
            <person name="Pai G."/>
            <person name="Utterback T."/>
            <person name="Rogers Y.-H."/>
            <person name="Kravitz S."/>
            <person name="Fraser C.M."/>
        </authorList>
    </citation>
    <scope>NUCLEOTIDE SEQUENCE</scope>
    <source>
        <strain evidence="2">Liverpool</strain>
    </source>
</reference>
<reference evidence="2" key="3">
    <citation type="submission" date="2012-09" db="EMBL/GenBank/DDBJ databases">
        <authorList>
            <consortium name="VectorBase"/>
        </authorList>
    </citation>
    <scope>NUCLEOTIDE SEQUENCE</scope>
    <source>
        <strain evidence="2">Liverpool</strain>
    </source>
</reference>
<accession>Q16IX2</accession>
<proteinExistence type="predicted"/>
<name>Q16IX2_AEDAE</name>
<dbReference type="Proteomes" id="UP000682892">
    <property type="component" value="Chromosome 2"/>
</dbReference>